<evidence type="ECO:0000256" key="5">
    <source>
        <dbReference type="ARBA" id="ARBA00022603"/>
    </source>
</evidence>
<evidence type="ECO:0000256" key="6">
    <source>
        <dbReference type="ARBA" id="ARBA00022679"/>
    </source>
</evidence>
<evidence type="ECO:0000256" key="7">
    <source>
        <dbReference type="ARBA" id="ARBA00022691"/>
    </source>
</evidence>
<accession>A0AAD4RBZ5</accession>
<dbReference type="GO" id="GO:0018064">
    <property type="term" value="F:protein-L-histidine N-tele-methyltransferase activity"/>
    <property type="evidence" value="ECO:0007669"/>
    <property type="project" value="UniProtKB-EC"/>
</dbReference>
<dbReference type="Pfam" id="PF10294">
    <property type="entry name" value="Methyltransf_16"/>
    <property type="match status" value="1"/>
</dbReference>
<comment type="subcellular location">
    <subcellularLocation>
        <location evidence="2">Cytoplasm</location>
    </subcellularLocation>
    <subcellularLocation>
        <location evidence="1">Nucleus</location>
    </subcellularLocation>
</comment>
<keyword evidence="4" id="KW-0963">Cytoplasm</keyword>
<keyword evidence="8" id="KW-0539">Nucleus</keyword>
<dbReference type="Proteomes" id="UP001201812">
    <property type="component" value="Unassembled WGS sequence"/>
</dbReference>
<gene>
    <name evidence="10" type="ORF">DdX_02030</name>
</gene>
<dbReference type="GO" id="GO:0005634">
    <property type="term" value="C:nucleus"/>
    <property type="evidence" value="ECO:0007669"/>
    <property type="project" value="UniProtKB-SubCell"/>
</dbReference>
<evidence type="ECO:0000313" key="10">
    <source>
        <dbReference type="EMBL" id="KAI1725373.1"/>
    </source>
</evidence>
<dbReference type="EC" id="2.1.1.85" evidence="3"/>
<evidence type="ECO:0000256" key="8">
    <source>
        <dbReference type="ARBA" id="ARBA00023242"/>
    </source>
</evidence>
<evidence type="ECO:0000313" key="11">
    <source>
        <dbReference type="Proteomes" id="UP001201812"/>
    </source>
</evidence>
<sequence>MAEIRGNPSSLTLRSGRKLLYATNRLVEISLAENGYSVNVLQNSSDLESGKYEGGLKIWEGGIDLCNFIEDPTFFKKHIVGKRILELGCGAALPSITALVNGASEAVVNDFNDFVLRCFTSQNFRLNNIPESKWKSIPGTWSSLCESDLSPKSYDLILTSETIYNEQYYASLHDVMDKFLADDGIILLAAKVYYFGLGTSIDDFEKYLNEKSVFKATEVWRSSDSSVPRKILQLSRTKS</sequence>
<reference evidence="10" key="1">
    <citation type="submission" date="2022-01" db="EMBL/GenBank/DDBJ databases">
        <title>Genome Sequence Resource for Two Populations of Ditylenchus destructor, the Migratory Endoparasitic Phytonematode.</title>
        <authorList>
            <person name="Zhang H."/>
            <person name="Lin R."/>
            <person name="Xie B."/>
        </authorList>
    </citation>
    <scope>NUCLEOTIDE SEQUENCE</scope>
    <source>
        <strain evidence="10">BazhouSP</strain>
    </source>
</reference>
<dbReference type="EMBL" id="JAKKPZ010000002">
    <property type="protein sequence ID" value="KAI1725373.1"/>
    <property type="molecule type" value="Genomic_DNA"/>
</dbReference>
<keyword evidence="5 10" id="KW-0489">Methyltransferase</keyword>
<keyword evidence="7" id="KW-0949">S-adenosyl-L-methionine</keyword>
<comment type="similarity">
    <text evidence="9">Belongs to the methyltransferase superfamily. METTL18 family.</text>
</comment>
<dbReference type="GO" id="GO:0032259">
    <property type="term" value="P:methylation"/>
    <property type="evidence" value="ECO:0007669"/>
    <property type="project" value="UniProtKB-KW"/>
</dbReference>
<evidence type="ECO:0000256" key="9">
    <source>
        <dbReference type="ARBA" id="ARBA00038126"/>
    </source>
</evidence>
<dbReference type="InterPro" id="IPR019410">
    <property type="entry name" value="Methyltransf_16"/>
</dbReference>
<dbReference type="InterPro" id="IPR029063">
    <property type="entry name" value="SAM-dependent_MTases_sf"/>
</dbReference>
<evidence type="ECO:0000256" key="3">
    <source>
        <dbReference type="ARBA" id="ARBA00012533"/>
    </source>
</evidence>
<comment type="caution">
    <text evidence="10">The sequence shown here is derived from an EMBL/GenBank/DDBJ whole genome shotgun (WGS) entry which is preliminary data.</text>
</comment>
<dbReference type="PANTHER" id="PTHR14614:SF39">
    <property type="entry name" value="HISTIDINE PROTEIN METHYLTRANSFERASE 1 HOMOLOG"/>
    <property type="match status" value="1"/>
</dbReference>
<evidence type="ECO:0000256" key="4">
    <source>
        <dbReference type="ARBA" id="ARBA00022490"/>
    </source>
</evidence>
<proteinExistence type="inferred from homology"/>
<keyword evidence="11" id="KW-1185">Reference proteome</keyword>
<dbReference type="AlphaFoldDB" id="A0AAD4RBZ5"/>
<protein>
    <recommendedName>
        <fullName evidence="3">protein-histidine N-methyltransferase</fullName>
        <ecNumber evidence="3">2.1.1.85</ecNumber>
    </recommendedName>
</protein>
<dbReference type="PANTHER" id="PTHR14614">
    <property type="entry name" value="HEPATOCELLULAR CARCINOMA-ASSOCIATED ANTIGEN"/>
    <property type="match status" value="1"/>
</dbReference>
<evidence type="ECO:0000256" key="1">
    <source>
        <dbReference type="ARBA" id="ARBA00004123"/>
    </source>
</evidence>
<dbReference type="GO" id="GO:0005737">
    <property type="term" value="C:cytoplasm"/>
    <property type="evidence" value="ECO:0007669"/>
    <property type="project" value="UniProtKB-SubCell"/>
</dbReference>
<keyword evidence="6" id="KW-0808">Transferase</keyword>
<dbReference type="Gene3D" id="3.40.50.150">
    <property type="entry name" value="Vaccinia Virus protein VP39"/>
    <property type="match status" value="1"/>
</dbReference>
<evidence type="ECO:0000256" key="2">
    <source>
        <dbReference type="ARBA" id="ARBA00004496"/>
    </source>
</evidence>
<name>A0AAD4RBZ5_9BILA</name>
<organism evidence="10 11">
    <name type="scientific">Ditylenchus destructor</name>
    <dbReference type="NCBI Taxonomy" id="166010"/>
    <lineage>
        <taxon>Eukaryota</taxon>
        <taxon>Metazoa</taxon>
        <taxon>Ecdysozoa</taxon>
        <taxon>Nematoda</taxon>
        <taxon>Chromadorea</taxon>
        <taxon>Rhabditida</taxon>
        <taxon>Tylenchina</taxon>
        <taxon>Tylenchomorpha</taxon>
        <taxon>Sphaerularioidea</taxon>
        <taxon>Anguinidae</taxon>
        <taxon>Anguininae</taxon>
        <taxon>Ditylenchus</taxon>
    </lineage>
</organism>
<dbReference type="SUPFAM" id="SSF53335">
    <property type="entry name" value="S-adenosyl-L-methionine-dependent methyltransferases"/>
    <property type="match status" value="1"/>
</dbReference>